<accession>X1BFE3</accession>
<comment type="caution">
    <text evidence="1">The sequence shown here is derived from an EMBL/GenBank/DDBJ whole genome shotgun (WGS) entry which is preliminary data.</text>
</comment>
<organism evidence="1">
    <name type="scientific">marine sediment metagenome</name>
    <dbReference type="NCBI Taxonomy" id="412755"/>
    <lineage>
        <taxon>unclassified sequences</taxon>
        <taxon>metagenomes</taxon>
        <taxon>ecological metagenomes</taxon>
    </lineage>
</organism>
<sequence length="112" mass="12069">MEAKVKVDAGICGFKTVIKASTEDSMNVELKVVSSCDIIKELASRFKENTPIDAYQELSPQKESIILEISRSVLVEKGCCEACVVPAAVCKAIQVVAGLALPRDVTLQISKQ</sequence>
<protein>
    <submittedName>
        <fullName evidence="1">Uncharacterized protein</fullName>
    </submittedName>
</protein>
<reference evidence="1" key="1">
    <citation type="journal article" date="2014" name="Front. Microbiol.">
        <title>High frequency of phylogenetically diverse reductive dehalogenase-homologous genes in deep subseafloor sedimentary metagenomes.</title>
        <authorList>
            <person name="Kawai M."/>
            <person name="Futagami T."/>
            <person name="Toyoda A."/>
            <person name="Takaki Y."/>
            <person name="Nishi S."/>
            <person name="Hori S."/>
            <person name="Arai W."/>
            <person name="Tsubouchi T."/>
            <person name="Morono Y."/>
            <person name="Uchiyama I."/>
            <person name="Ito T."/>
            <person name="Fujiyama A."/>
            <person name="Inagaki F."/>
            <person name="Takami H."/>
        </authorList>
    </citation>
    <scope>NUCLEOTIDE SEQUENCE</scope>
    <source>
        <strain evidence="1">Expedition CK06-06</strain>
    </source>
</reference>
<dbReference type="Pfam" id="PF22263">
    <property type="entry name" value="DUF6951"/>
    <property type="match status" value="1"/>
</dbReference>
<proteinExistence type="predicted"/>
<evidence type="ECO:0000313" key="1">
    <source>
        <dbReference type="EMBL" id="GAG93745.1"/>
    </source>
</evidence>
<dbReference type="InterPro" id="IPR054227">
    <property type="entry name" value="DUF6951"/>
</dbReference>
<name>X1BFE3_9ZZZZ</name>
<dbReference type="AlphaFoldDB" id="X1BFE3"/>
<gene>
    <name evidence="1" type="ORF">S01H4_42798</name>
</gene>
<dbReference type="EMBL" id="BART01023539">
    <property type="protein sequence ID" value="GAG93745.1"/>
    <property type="molecule type" value="Genomic_DNA"/>
</dbReference>